<reference evidence="2" key="1">
    <citation type="journal article" date="2022" name="Plant J.">
        <title>Strategies of tolerance reflected in two North American maple genomes.</title>
        <authorList>
            <person name="McEvoy S.L."/>
            <person name="Sezen U.U."/>
            <person name="Trouern-Trend A."/>
            <person name="McMahon S.M."/>
            <person name="Schaberg P.G."/>
            <person name="Yang J."/>
            <person name="Wegrzyn J.L."/>
            <person name="Swenson N.G."/>
        </authorList>
    </citation>
    <scope>NUCLEOTIDE SEQUENCE</scope>
    <source>
        <strain evidence="2">NS2018</strain>
    </source>
</reference>
<organism evidence="2 3">
    <name type="scientific">Acer saccharum</name>
    <name type="common">Sugar maple</name>
    <dbReference type="NCBI Taxonomy" id="4024"/>
    <lineage>
        <taxon>Eukaryota</taxon>
        <taxon>Viridiplantae</taxon>
        <taxon>Streptophyta</taxon>
        <taxon>Embryophyta</taxon>
        <taxon>Tracheophyta</taxon>
        <taxon>Spermatophyta</taxon>
        <taxon>Magnoliopsida</taxon>
        <taxon>eudicotyledons</taxon>
        <taxon>Gunneridae</taxon>
        <taxon>Pentapetalae</taxon>
        <taxon>rosids</taxon>
        <taxon>malvids</taxon>
        <taxon>Sapindales</taxon>
        <taxon>Sapindaceae</taxon>
        <taxon>Hippocastanoideae</taxon>
        <taxon>Acereae</taxon>
        <taxon>Acer</taxon>
    </lineage>
</organism>
<keyword evidence="3" id="KW-1185">Reference proteome</keyword>
<proteinExistence type="predicted"/>
<accession>A0AA39RZR9</accession>
<feature type="compositionally biased region" description="Basic and acidic residues" evidence="1">
    <location>
        <begin position="130"/>
        <end position="141"/>
    </location>
</feature>
<protein>
    <submittedName>
        <fullName evidence="2">Uncharacterized protein</fullName>
    </submittedName>
</protein>
<feature type="compositionally biased region" description="Acidic residues" evidence="1">
    <location>
        <begin position="90"/>
        <end position="100"/>
    </location>
</feature>
<dbReference type="EMBL" id="JAUESC010000384">
    <property type="protein sequence ID" value="KAK0581507.1"/>
    <property type="molecule type" value="Genomic_DNA"/>
</dbReference>
<dbReference type="AlphaFoldDB" id="A0AA39RZR9"/>
<reference evidence="2" key="2">
    <citation type="submission" date="2023-06" db="EMBL/GenBank/DDBJ databases">
        <authorList>
            <person name="Swenson N.G."/>
            <person name="Wegrzyn J.L."/>
            <person name="Mcevoy S.L."/>
        </authorList>
    </citation>
    <scope>NUCLEOTIDE SEQUENCE</scope>
    <source>
        <strain evidence="2">NS2018</strain>
        <tissue evidence="2">Leaf</tissue>
    </source>
</reference>
<gene>
    <name evidence="2" type="ORF">LWI29_014623</name>
</gene>
<evidence type="ECO:0000313" key="2">
    <source>
        <dbReference type="EMBL" id="KAK0581507.1"/>
    </source>
</evidence>
<sequence length="332" mass="37628">MFKDAYSDNDEDMIWACEAIPAVGVAIAVKSGSLLPRIVNWITPGTPDATYVMKLLDRKNVLKKLQPTPRESGEEYVKFLLSSECALEPPEIDGEGEEDMLASNGSETDAREGAKEKRPLNASAWHQQKSKRDCKANNEENKKKLDALGKRMDAMDKKLDFIITLLGGEGQTLKKDEDYSKEKMENDMEVDGKKMENDMEVEGKKMDEKVVLDITKEQFHVDVWKGEQKGVQEHFEAQLHMDDLSDEEGNTPAEKVEDKCNTTLEITSPNTSQERNIIVYEHHPPIPPKRRSRKVAGLKSPYADTKVYIPLDYESNHWILAEVDFIAEDHCA</sequence>
<name>A0AA39RZR9_ACESA</name>
<feature type="compositionally biased region" description="Basic and acidic residues" evidence="1">
    <location>
        <begin position="108"/>
        <end position="119"/>
    </location>
</feature>
<comment type="caution">
    <text evidence="2">The sequence shown here is derived from an EMBL/GenBank/DDBJ whole genome shotgun (WGS) entry which is preliminary data.</text>
</comment>
<feature type="region of interest" description="Disordered" evidence="1">
    <location>
        <begin position="89"/>
        <end position="141"/>
    </location>
</feature>
<dbReference type="Proteomes" id="UP001168877">
    <property type="component" value="Unassembled WGS sequence"/>
</dbReference>
<evidence type="ECO:0000313" key="3">
    <source>
        <dbReference type="Proteomes" id="UP001168877"/>
    </source>
</evidence>
<evidence type="ECO:0000256" key="1">
    <source>
        <dbReference type="SAM" id="MobiDB-lite"/>
    </source>
</evidence>